<dbReference type="RefSeq" id="WP_245759684.1">
    <property type="nucleotide sequence ID" value="NZ_FOYI01000019.1"/>
</dbReference>
<dbReference type="AlphaFoldDB" id="A0A1I6ERB2"/>
<reference evidence="3 4" key="1">
    <citation type="submission" date="2016-10" db="EMBL/GenBank/DDBJ databases">
        <authorList>
            <person name="de Groot N.N."/>
        </authorList>
    </citation>
    <scope>NUCLEOTIDE SEQUENCE [LARGE SCALE GENOMIC DNA]</scope>
    <source>
        <strain evidence="4">KMM 9023,NRIC 0796,JCM 17311,KCTC 23692</strain>
    </source>
</reference>
<keyword evidence="4" id="KW-1185">Reference proteome</keyword>
<dbReference type="EMBL" id="FOYI01000019">
    <property type="protein sequence ID" value="SFR20117.1"/>
    <property type="molecule type" value="Genomic_DNA"/>
</dbReference>
<feature type="region of interest" description="Disordered" evidence="1">
    <location>
        <begin position="108"/>
        <end position="145"/>
    </location>
</feature>
<organism evidence="3 4">
    <name type="scientific">Poseidonocella sedimentorum</name>
    <dbReference type="NCBI Taxonomy" id="871652"/>
    <lineage>
        <taxon>Bacteria</taxon>
        <taxon>Pseudomonadati</taxon>
        <taxon>Pseudomonadota</taxon>
        <taxon>Alphaproteobacteria</taxon>
        <taxon>Rhodobacterales</taxon>
        <taxon>Roseobacteraceae</taxon>
        <taxon>Poseidonocella</taxon>
    </lineage>
</organism>
<feature type="compositionally biased region" description="Basic and acidic residues" evidence="1">
    <location>
        <begin position="108"/>
        <end position="120"/>
    </location>
</feature>
<evidence type="ECO:0000313" key="4">
    <source>
        <dbReference type="Proteomes" id="UP000199302"/>
    </source>
</evidence>
<protein>
    <recommendedName>
        <fullName evidence="5">Zinc-binding protein</fullName>
    </recommendedName>
</protein>
<dbReference type="STRING" id="871652.SAMN04515673_1196"/>
<dbReference type="Proteomes" id="UP000199302">
    <property type="component" value="Unassembled WGS sequence"/>
</dbReference>
<keyword evidence="2" id="KW-0732">Signal</keyword>
<evidence type="ECO:0000256" key="2">
    <source>
        <dbReference type="SAM" id="SignalP"/>
    </source>
</evidence>
<dbReference type="InterPro" id="IPR021253">
    <property type="entry name" value="ZrgA-like"/>
</dbReference>
<gene>
    <name evidence="3" type="ORF">SAMN04515673_1196</name>
</gene>
<feature type="signal peptide" evidence="2">
    <location>
        <begin position="1"/>
        <end position="21"/>
    </location>
</feature>
<evidence type="ECO:0008006" key="5">
    <source>
        <dbReference type="Google" id="ProtNLM"/>
    </source>
</evidence>
<accession>A0A1I6ERB2</accession>
<proteinExistence type="predicted"/>
<name>A0A1I6ERB2_9RHOB</name>
<feature type="chain" id="PRO_5011556064" description="Zinc-binding protein" evidence="2">
    <location>
        <begin position="22"/>
        <end position="209"/>
    </location>
</feature>
<sequence>MKQILSMAALASLSVASVAEAQRSADAHTHGHVELDIAVDGDEVVMALRAPGADIVGFEYVAKSEADKAAVAGAVEQLEDPARLLALTEAAGCVVEHVEVSLSGEEAAHDHGDHEAHDDHDEHEDHEEHADHADHDDHGDHEAGANHNEFSAEYHFHCDTPAALDQLELTYFDVFSRTEEIAVTVLSAGGAVMVEATPDARIVAFPAAR</sequence>
<feature type="compositionally biased region" description="Basic and acidic residues" evidence="1">
    <location>
        <begin position="126"/>
        <end position="145"/>
    </location>
</feature>
<evidence type="ECO:0000313" key="3">
    <source>
        <dbReference type="EMBL" id="SFR20117.1"/>
    </source>
</evidence>
<dbReference type="Pfam" id="PF10986">
    <property type="entry name" value="ZrgA"/>
    <property type="match status" value="1"/>
</dbReference>
<evidence type="ECO:0000256" key="1">
    <source>
        <dbReference type="SAM" id="MobiDB-lite"/>
    </source>
</evidence>